<dbReference type="AlphaFoldDB" id="A0A371JQI9"/>
<keyword evidence="2" id="KW-0175">Coiled coil</keyword>
<dbReference type="GO" id="GO:0003677">
    <property type="term" value="F:DNA binding"/>
    <property type="evidence" value="ECO:0007669"/>
    <property type="project" value="UniProtKB-KW"/>
</dbReference>
<evidence type="ECO:0000259" key="4">
    <source>
        <dbReference type="PROSITE" id="PS50930"/>
    </source>
</evidence>
<dbReference type="InterPro" id="IPR011006">
    <property type="entry name" value="CheY-like_superfamily"/>
</dbReference>
<dbReference type="SMART" id="SM00850">
    <property type="entry name" value="LytTR"/>
    <property type="match status" value="1"/>
</dbReference>
<dbReference type="PROSITE" id="PS50930">
    <property type="entry name" value="HTH_LYTTR"/>
    <property type="match status" value="1"/>
</dbReference>
<keyword evidence="6" id="KW-1185">Reference proteome</keyword>
<dbReference type="Gene3D" id="2.40.50.1020">
    <property type="entry name" value="LytTr DNA-binding domain"/>
    <property type="match status" value="1"/>
</dbReference>
<reference evidence="5 6" key="1">
    <citation type="submission" date="2018-08" db="EMBL/GenBank/DDBJ databases">
        <title>Muricauda nanhaiensis sp. nov., isolated from seawater of the South China Sea.</title>
        <authorList>
            <person name="Dang Y."/>
        </authorList>
    </citation>
    <scope>NUCLEOTIDE SEQUENCE [LARGE SCALE GENOMIC DNA]</scope>
    <source>
        <strain evidence="5 6">SM1704</strain>
    </source>
</reference>
<feature type="coiled-coil region" evidence="2">
    <location>
        <begin position="106"/>
        <end position="141"/>
    </location>
</feature>
<dbReference type="Gene3D" id="3.40.50.2300">
    <property type="match status" value="1"/>
</dbReference>
<dbReference type="PROSITE" id="PS50110">
    <property type="entry name" value="RESPONSE_REGULATORY"/>
    <property type="match status" value="1"/>
</dbReference>
<feature type="domain" description="Response regulatory" evidence="3">
    <location>
        <begin position="4"/>
        <end position="117"/>
    </location>
</feature>
<dbReference type="InterPro" id="IPR046947">
    <property type="entry name" value="LytR-like"/>
</dbReference>
<dbReference type="EMBL" id="QTJX01000002">
    <property type="protein sequence ID" value="RDY59772.1"/>
    <property type="molecule type" value="Genomic_DNA"/>
</dbReference>
<evidence type="ECO:0000313" key="5">
    <source>
        <dbReference type="EMBL" id="RDY59772.1"/>
    </source>
</evidence>
<keyword evidence="5" id="KW-0238">DNA-binding</keyword>
<dbReference type="Proteomes" id="UP000261828">
    <property type="component" value="Unassembled WGS sequence"/>
</dbReference>
<evidence type="ECO:0000313" key="6">
    <source>
        <dbReference type="Proteomes" id="UP000261828"/>
    </source>
</evidence>
<keyword evidence="1" id="KW-0597">Phosphoprotein</keyword>
<protein>
    <submittedName>
        <fullName evidence="5">DNA-binding response regulator</fullName>
    </submittedName>
</protein>
<dbReference type="SUPFAM" id="SSF52172">
    <property type="entry name" value="CheY-like"/>
    <property type="match status" value="1"/>
</dbReference>
<sequence>MEIRAVIVDDEERHHSILGKMLKNFCPGIVVVGNAHSVSEAIPQIEENKPDLVFLDIEMPGGNGFTIFDHFEEPPFQVIFTTAFDLYAINAIKYAALDYLLKPINIQELKNAVARAEKVLAKQSKENIEKIQALKSNIQLEDRSLTKIALRSSDGIDFVEAKDVIRVEANQVYSNFYLQNGKKILVSKPLGEFENMLESCNFFRVHKSHMINLDHIVKYVKGKGGYVIMKDGSNVDVSVRKKDKFLKRLM</sequence>
<dbReference type="PANTHER" id="PTHR37299:SF1">
    <property type="entry name" value="STAGE 0 SPORULATION PROTEIN A HOMOLOG"/>
    <property type="match status" value="1"/>
</dbReference>
<dbReference type="RefSeq" id="WP_116184385.1">
    <property type="nucleotide sequence ID" value="NZ_QTJX01000002.1"/>
</dbReference>
<dbReference type="SMART" id="SM00448">
    <property type="entry name" value="REC"/>
    <property type="match status" value="1"/>
</dbReference>
<feature type="modified residue" description="4-aspartylphosphate" evidence="1">
    <location>
        <position position="56"/>
    </location>
</feature>
<dbReference type="GO" id="GO:0000156">
    <property type="term" value="F:phosphorelay response regulator activity"/>
    <property type="evidence" value="ECO:0007669"/>
    <property type="project" value="InterPro"/>
</dbReference>
<dbReference type="OrthoDB" id="2168082at2"/>
<comment type="caution">
    <text evidence="5">The sequence shown here is derived from an EMBL/GenBank/DDBJ whole genome shotgun (WGS) entry which is preliminary data.</text>
</comment>
<dbReference type="Pfam" id="PF04397">
    <property type="entry name" value="LytTR"/>
    <property type="match status" value="1"/>
</dbReference>
<dbReference type="Pfam" id="PF00072">
    <property type="entry name" value="Response_reg"/>
    <property type="match status" value="1"/>
</dbReference>
<gene>
    <name evidence="5" type="ORF">DX873_10440</name>
</gene>
<dbReference type="PANTHER" id="PTHR37299">
    <property type="entry name" value="TRANSCRIPTIONAL REGULATOR-RELATED"/>
    <property type="match status" value="1"/>
</dbReference>
<proteinExistence type="predicted"/>
<name>A0A371JQI9_9FLAO</name>
<evidence type="ECO:0000256" key="2">
    <source>
        <dbReference type="SAM" id="Coils"/>
    </source>
</evidence>
<evidence type="ECO:0000256" key="1">
    <source>
        <dbReference type="PROSITE-ProRule" id="PRU00169"/>
    </source>
</evidence>
<feature type="domain" description="HTH LytTR-type" evidence="4">
    <location>
        <begin position="148"/>
        <end position="250"/>
    </location>
</feature>
<dbReference type="InterPro" id="IPR007492">
    <property type="entry name" value="LytTR_DNA-bd_dom"/>
</dbReference>
<organism evidence="5 6">
    <name type="scientific">Flagellimonas nanhaiensis</name>
    <dbReference type="NCBI Taxonomy" id="2292706"/>
    <lineage>
        <taxon>Bacteria</taxon>
        <taxon>Pseudomonadati</taxon>
        <taxon>Bacteroidota</taxon>
        <taxon>Flavobacteriia</taxon>
        <taxon>Flavobacteriales</taxon>
        <taxon>Flavobacteriaceae</taxon>
        <taxon>Flagellimonas</taxon>
    </lineage>
</organism>
<evidence type="ECO:0000259" key="3">
    <source>
        <dbReference type="PROSITE" id="PS50110"/>
    </source>
</evidence>
<accession>A0A371JQI9</accession>
<dbReference type="InterPro" id="IPR001789">
    <property type="entry name" value="Sig_transdc_resp-reg_receiver"/>
</dbReference>